<protein>
    <recommendedName>
        <fullName evidence="3">DUF4430 domain-containing protein</fullName>
    </recommendedName>
</protein>
<comment type="caution">
    <text evidence="1">The sequence shown here is derived from an EMBL/GenBank/DDBJ whole genome shotgun (WGS) entry which is preliminary data.</text>
</comment>
<organism evidence="1 2">
    <name type="scientific">Streptomyces fildesensis</name>
    <dbReference type="NCBI Taxonomy" id="375757"/>
    <lineage>
        <taxon>Bacteria</taxon>
        <taxon>Bacillati</taxon>
        <taxon>Actinomycetota</taxon>
        <taxon>Actinomycetes</taxon>
        <taxon>Kitasatosporales</taxon>
        <taxon>Streptomycetaceae</taxon>
        <taxon>Streptomyces</taxon>
    </lineage>
</organism>
<evidence type="ECO:0008006" key="3">
    <source>
        <dbReference type="Google" id="ProtNLM"/>
    </source>
</evidence>
<sequence>MSGTLPSGTFSSGPLARFGRRSRRTVALGLPLAVGALLLASTPSEATSSPAQIATSKTNGVNYLKSLQAADGSYVTPGGLSNEWAFSALAAAGTAAVDVTPGGDVTKNARTVYRNQLSAPSWPSASPVATDYQRATLNANAAGIDPARVAVGRNLIADVVSYWQTAAPGYYGPPANFNGTVFGLLALGGSKTQAGVQRVPQSLLNASIAVVRANEHNDGGWNFSQAAGNPTQLAATSDIDMTGAAIASLCVSGVANTDAAVVAGKNFLKSKLVNTTGAFNAMFGVNTDSNGWAVSGLNACGFNAQGADFTTAAGKTPIDFLLANQFNPGGGFKYQPSDTSPTAYSSIDALRGVAGAGFTAVPPTPVTVGAPKWVGTSAFTSGTASKLALIVDTGAGALKVCSVTITPTGTTSNLGAVLDAALASSTPSGCVTSRTPTSGTGTVTEVNGVTNAGANTWKVSIDGATAAGATRGTVVNVGDTISLRYGV</sequence>
<accession>A0ABW8C5D1</accession>
<reference evidence="1 2" key="1">
    <citation type="submission" date="2024-10" db="EMBL/GenBank/DDBJ databases">
        <title>The Natural Products Discovery Center: Release of the First 8490 Sequenced Strains for Exploring Actinobacteria Biosynthetic Diversity.</title>
        <authorList>
            <person name="Kalkreuter E."/>
            <person name="Kautsar S.A."/>
            <person name="Yang D."/>
            <person name="Bader C.D."/>
            <person name="Teijaro C.N."/>
            <person name="Fluegel L."/>
            <person name="Davis C.M."/>
            <person name="Simpson J.R."/>
            <person name="Lauterbach L."/>
            <person name="Steele A.D."/>
            <person name="Gui C."/>
            <person name="Meng S."/>
            <person name="Li G."/>
            <person name="Viehrig K."/>
            <person name="Ye F."/>
            <person name="Su P."/>
            <person name="Kiefer A.F."/>
            <person name="Nichols A."/>
            <person name="Cepeda A.J."/>
            <person name="Yan W."/>
            <person name="Fan B."/>
            <person name="Jiang Y."/>
            <person name="Adhikari A."/>
            <person name="Zheng C.-J."/>
            <person name="Schuster L."/>
            <person name="Cowan T.M."/>
            <person name="Smanski M.J."/>
            <person name="Chevrette M.G."/>
            <person name="De Carvalho L.P.S."/>
            <person name="Shen B."/>
        </authorList>
    </citation>
    <scope>NUCLEOTIDE SEQUENCE [LARGE SCALE GENOMIC DNA]</scope>
    <source>
        <strain evidence="1 2">NPDC053399</strain>
    </source>
</reference>
<dbReference type="InterPro" id="IPR008930">
    <property type="entry name" value="Terpenoid_cyclase/PrenylTrfase"/>
</dbReference>
<dbReference type="EMBL" id="JBITYG010000002">
    <property type="protein sequence ID" value="MFI9100616.1"/>
    <property type="molecule type" value="Genomic_DNA"/>
</dbReference>
<dbReference type="Proteomes" id="UP001614394">
    <property type="component" value="Unassembled WGS sequence"/>
</dbReference>
<gene>
    <name evidence="1" type="ORF">ACIGXA_08815</name>
</gene>
<evidence type="ECO:0000313" key="2">
    <source>
        <dbReference type="Proteomes" id="UP001614394"/>
    </source>
</evidence>
<name>A0ABW8C5D1_9ACTN</name>
<proteinExistence type="predicted"/>
<dbReference type="RefSeq" id="WP_399646009.1">
    <property type="nucleotide sequence ID" value="NZ_JBITYG010000002.1"/>
</dbReference>
<evidence type="ECO:0000313" key="1">
    <source>
        <dbReference type="EMBL" id="MFI9100616.1"/>
    </source>
</evidence>
<dbReference type="Gene3D" id="1.50.10.20">
    <property type="match status" value="1"/>
</dbReference>
<dbReference type="SUPFAM" id="SSF48239">
    <property type="entry name" value="Terpenoid cyclases/Protein prenyltransferases"/>
    <property type="match status" value="2"/>
</dbReference>
<keyword evidence="2" id="KW-1185">Reference proteome</keyword>